<evidence type="ECO:0000313" key="2">
    <source>
        <dbReference type="EMBL" id="GCC50477.1"/>
    </source>
</evidence>
<name>A0A401U6H1_9BACT</name>
<feature type="domain" description="Secretion system C-terminal sorting" evidence="1">
    <location>
        <begin position="884"/>
        <end position="957"/>
    </location>
</feature>
<dbReference type="InterPro" id="IPR026444">
    <property type="entry name" value="Secre_tail"/>
</dbReference>
<protein>
    <recommendedName>
        <fullName evidence="1">Secretion system C-terminal sorting domain-containing protein</fullName>
    </recommendedName>
</protein>
<keyword evidence="3" id="KW-1185">Reference proteome</keyword>
<gene>
    <name evidence="2" type="ORF">SanaruYs_06920</name>
</gene>
<dbReference type="NCBIfam" id="TIGR04183">
    <property type="entry name" value="Por_Secre_tail"/>
    <property type="match status" value="1"/>
</dbReference>
<sequence length="959" mass="103013">MILNGASIVIAEGAQLVVDNSAPDAITHNSGFIVSEGEHNIIKWNIGTTIGTYTIPWGYNANYIPLTLFKTAGIGNGHFLFSTYHTGWQNSAELPIGVANMHGASGTDNSAFASDRFWQINAQNYTAKPTLSSLALTYIDVEHSTVGNTINENNLRANRYNSNLASWTDNILESTLNTADNTVIVNSVDEANLNDWWVVGMLGVNLYWVAPSGSTSNLSANWSLTSGGVGNAGIPSLVDAMIFDSNSTVDSEIDADLTVANFIIDADYTGTITQGGSKITVTNIAEFSGGTFTGGTADIVVDGTLTLSGIDFTSTSTTLEIKENLIVSSGSFIHNNGTVQFSGTTTQNIDGLVENTFNHISITNTTSNPGVSIESNQNLEGVLTLVDNSIVDADGSNNTAIFTLISNSDNPTNDAAIGILPAGAQVTGNVTVQRFMAKEGPDNNRIYRYISSPVQNAAVSDFQNEIPVTGTFTGASTCSGCLPNQSMFSYDETDIADTDGSGTADLNDGYVNFPIAANSETFIPGKGYTVYVRGNILSTTMWDLRGTVNTGNATSISLPITYTSSGDILNDGWNLVGNPMPSSIDWDANTGWTKTNLDATIYLADNGNSTLQYATWNGTTGTNGGSRFIAIGQGFWVKANGENPVLSTNENTKAAGTQTTFFREGALENLLRITMTTGITRDEAVVHFREDATTDFDISADAWKLNNQLFNLSTLSSNNEKLAINSWSELLCSTSIKLSVTEAAMGTYTLKFTNIDSFTDDTQLVLNDAFATNSITIVENLEYTFTVTSDPNSQGTDRFVLHFQREAPPIVIQTVAEELSVGFTENIQWYFNGRPIPGATLPSIQPDSSGTYSVVVNYNGCVLEGSAEFLVTAIDEVIEDSPIVYPNPATEKVYIQSQKGGMETIYLINALGQQVDKIQSSIVGEQQTEIFSMEERPIGVYLIKIIKGQNVYLKRIIKN</sequence>
<comment type="caution">
    <text evidence="2">The sequence shown here is derived from an EMBL/GenBank/DDBJ whole genome shotgun (WGS) entry which is preliminary data.</text>
</comment>
<evidence type="ECO:0000259" key="1">
    <source>
        <dbReference type="Pfam" id="PF18962"/>
    </source>
</evidence>
<proteinExistence type="predicted"/>
<dbReference type="EMBL" id="BHXQ01000001">
    <property type="protein sequence ID" value="GCC50477.1"/>
    <property type="molecule type" value="Genomic_DNA"/>
</dbReference>
<accession>A0A401U6H1</accession>
<organism evidence="2 3">
    <name type="scientific">Chryseotalea sanaruensis</name>
    <dbReference type="NCBI Taxonomy" id="2482724"/>
    <lineage>
        <taxon>Bacteria</taxon>
        <taxon>Pseudomonadati</taxon>
        <taxon>Bacteroidota</taxon>
        <taxon>Cytophagia</taxon>
        <taxon>Cytophagales</taxon>
        <taxon>Chryseotaleaceae</taxon>
        <taxon>Chryseotalea</taxon>
    </lineage>
</organism>
<reference evidence="2 3" key="1">
    <citation type="submission" date="2018-11" db="EMBL/GenBank/DDBJ databases">
        <title>Chryseotalea sanarue gen. nov., sp., nov., a member of the family Cytophagaceae, isolated from a brackish lake in Hamamatsu Japan.</title>
        <authorList>
            <person name="Maejima Y."/>
            <person name="Iino T."/>
            <person name="Muraguchi Y."/>
            <person name="Fukuda K."/>
            <person name="Ohkuma M."/>
            <person name="Moriuchi R."/>
            <person name="Dohra H."/>
            <person name="Kimbara K."/>
            <person name="Shintani M."/>
        </authorList>
    </citation>
    <scope>NUCLEOTIDE SEQUENCE [LARGE SCALE GENOMIC DNA]</scope>
    <source>
        <strain evidence="2 3">Ys</strain>
    </source>
</reference>
<dbReference type="Pfam" id="PF18962">
    <property type="entry name" value="Por_Secre_tail"/>
    <property type="match status" value="1"/>
</dbReference>
<evidence type="ECO:0000313" key="3">
    <source>
        <dbReference type="Proteomes" id="UP000288227"/>
    </source>
</evidence>
<dbReference type="AlphaFoldDB" id="A0A401U6H1"/>
<dbReference type="Proteomes" id="UP000288227">
    <property type="component" value="Unassembled WGS sequence"/>
</dbReference>